<gene>
    <name evidence="6" type="primary">PDP1</name>
    <name evidence="6" type="ORF">Tcan_08817</name>
</gene>
<organism evidence="6 7">
    <name type="scientific">Toxocara canis</name>
    <name type="common">Canine roundworm</name>
    <dbReference type="NCBI Taxonomy" id="6265"/>
    <lineage>
        <taxon>Eukaryota</taxon>
        <taxon>Metazoa</taxon>
        <taxon>Ecdysozoa</taxon>
        <taxon>Nematoda</taxon>
        <taxon>Chromadorea</taxon>
        <taxon>Rhabditida</taxon>
        <taxon>Spirurina</taxon>
        <taxon>Ascaridomorpha</taxon>
        <taxon>Ascaridoidea</taxon>
        <taxon>Toxocaridae</taxon>
        <taxon>Toxocara</taxon>
    </lineage>
</organism>
<protein>
    <submittedName>
        <fullName evidence="6">[Pyruvate dehydrogenase [acetyl-transferring]]-phosphatase 1, mitochondrial</fullName>
    </submittedName>
</protein>
<evidence type="ECO:0000256" key="4">
    <source>
        <dbReference type="RuleBase" id="RU003465"/>
    </source>
</evidence>
<dbReference type="OrthoDB" id="420076at2759"/>
<name>A0A0B2URS3_TOXCA</name>
<dbReference type="STRING" id="6265.A0A0B2URS3"/>
<dbReference type="GO" id="GO:0004741">
    <property type="term" value="F:[pyruvate dehydrogenase (acetyl-transferring)]-phosphatase activity"/>
    <property type="evidence" value="ECO:0007669"/>
    <property type="project" value="TreeGrafter"/>
</dbReference>
<dbReference type="EMBL" id="JPKZ01004123">
    <property type="protein sequence ID" value="KHN71939.1"/>
    <property type="molecule type" value="Genomic_DNA"/>
</dbReference>
<evidence type="ECO:0000256" key="1">
    <source>
        <dbReference type="ARBA" id="ARBA00022723"/>
    </source>
</evidence>
<evidence type="ECO:0000256" key="2">
    <source>
        <dbReference type="ARBA" id="ARBA00022801"/>
    </source>
</evidence>
<reference evidence="6 7" key="1">
    <citation type="submission" date="2014-11" db="EMBL/GenBank/DDBJ databases">
        <title>Genetic blueprint of the zoonotic pathogen Toxocara canis.</title>
        <authorList>
            <person name="Zhu X.-Q."/>
            <person name="Korhonen P.K."/>
            <person name="Cai H."/>
            <person name="Young N.D."/>
            <person name="Nejsum P."/>
            <person name="von Samson-Himmelstjerna G."/>
            <person name="Boag P.R."/>
            <person name="Tan P."/>
            <person name="Li Q."/>
            <person name="Min J."/>
            <person name="Yang Y."/>
            <person name="Wang X."/>
            <person name="Fang X."/>
            <person name="Hall R.S."/>
            <person name="Hofmann A."/>
            <person name="Sternberg P.W."/>
            <person name="Jex A.R."/>
            <person name="Gasser R.B."/>
        </authorList>
    </citation>
    <scope>NUCLEOTIDE SEQUENCE [LARGE SCALE GENOMIC DNA]</scope>
    <source>
        <strain evidence="6">PN_DK_2014</strain>
    </source>
</reference>
<proteinExistence type="inferred from homology"/>
<feature type="domain" description="PPM-type phosphatase" evidence="5">
    <location>
        <begin position="43"/>
        <end position="434"/>
    </location>
</feature>
<keyword evidence="6" id="KW-0670">Pyruvate</keyword>
<keyword evidence="3 4" id="KW-0904">Protein phosphatase</keyword>
<keyword evidence="1" id="KW-0479">Metal-binding</keyword>
<dbReference type="GO" id="GO:0046872">
    <property type="term" value="F:metal ion binding"/>
    <property type="evidence" value="ECO:0007669"/>
    <property type="project" value="UniProtKB-KW"/>
</dbReference>
<sequence>MLKVSSGFLREVRRGARASKAHADAQLRAAERACVLSEAAVARVDVAQLPANRPIEDFYASAKCLSSNAFLFGVFDGHGGASCSRHVSTRLFDYICASVLPKHIVADVPLQERIQWLFSSADPQFPGDFEEEHRKNVEEFHRRVKDDAEITTVRKALQAAFCALDDDIAKGALPDQGRVSRTLVSVAASGSCGVVAHLREDHIHVANVGDSAAVLGVCNHGVVSARLLSKPHCIDNTDEVKRLRTAHPIAESTTILRGGRLLGELYPLRAFGDVRYKWPADLQKTVLEPLGDTAPQGLYTPPYLTALPEVLYHRLTPNDRFLVLASDGLWEWLEPDIVVRLISDHALGAQTLTAYQPQPGITLAQVRAELRQRFVGESKKPLDENSATHILRHALGGCSGGTETQYRRLTDMLQLPPGMARNYRDDITIIVVHFNQNYIESIAHKES</sequence>
<dbReference type="AlphaFoldDB" id="A0A0B2URS3"/>
<dbReference type="PANTHER" id="PTHR13832">
    <property type="entry name" value="PROTEIN PHOSPHATASE 2C"/>
    <property type="match status" value="1"/>
</dbReference>
<dbReference type="InterPro" id="IPR001932">
    <property type="entry name" value="PPM-type_phosphatase-like_dom"/>
</dbReference>
<dbReference type="PANTHER" id="PTHR13832:SF792">
    <property type="entry name" value="GM14286P"/>
    <property type="match status" value="1"/>
</dbReference>
<dbReference type="CDD" id="cd00143">
    <property type="entry name" value="PP2Cc"/>
    <property type="match status" value="1"/>
</dbReference>
<evidence type="ECO:0000259" key="5">
    <source>
        <dbReference type="PROSITE" id="PS51746"/>
    </source>
</evidence>
<evidence type="ECO:0000313" key="6">
    <source>
        <dbReference type="EMBL" id="KHN71939.1"/>
    </source>
</evidence>
<dbReference type="FunFam" id="3.60.40.10:FF:000069">
    <property type="entry name" value="Pyruvate dehydrogenase"/>
    <property type="match status" value="1"/>
</dbReference>
<dbReference type="SMART" id="SM00332">
    <property type="entry name" value="PP2Cc"/>
    <property type="match status" value="1"/>
</dbReference>
<dbReference type="InterPro" id="IPR000222">
    <property type="entry name" value="PP2C_BS"/>
</dbReference>
<dbReference type="PROSITE" id="PS51746">
    <property type="entry name" value="PPM_2"/>
    <property type="match status" value="1"/>
</dbReference>
<dbReference type="InterPro" id="IPR036457">
    <property type="entry name" value="PPM-type-like_dom_sf"/>
</dbReference>
<dbReference type="Gene3D" id="3.60.40.10">
    <property type="entry name" value="PPM-type phosphatase domain"/>
    <property type="match status" value="1"/>
</dbReference>
<keyword evidence="2 4" id="KW-0378">Hydrolase</keyword>
<evidence type="ECO:0000256" key="3">
    <source>
        <dbReference type="ARBA" id="ARBA00022912"/>
    </source>
</evidence>
<dbReference type="PROSITE" id="PS01032">
    <property type="entry name" value="PPM_1"/>
    <property type="match status" value="1"/>
</dbReference>
<dbReference type="Pfam" id="PF00481">
    <property type="entry name" value="PP2C"/>
    <property type="match status" value="1"/>
</dbReference>
<dbReference type="Proteomes" id="UP000031036">
    <property type="component" value="Unassembled WGS sequence"/>
</dbReference>
<keyword evidence="7" id="KW-1185">Reference proteome</keyword>
<dbReference type="SUPFAM" id="SSF81606">
    <property type="entry name" value="PP2C-like"/>
    <property type="match status" value="1"/>
</dbReference>
<comment type="similarity">
    <text evidence="4">Belongs to the PP2C family.</text>
</comment>
<comment type="caution">
    <text evidence="6">The sequence shown here is derived from an EMBL/GenBank/DDBJ whole genome shotgun (WGS) entry which is preliminary data.</text>
</comment>
<dbReference type="InterPro" id="IPR015655">
    <property type="entry name" value="PP2C"/>
</dbReference>
<evidence type="ECO:0000313" key="7">
    <source>
        <dbReference type="Proteomes" id="UP000031036"/>
    </source>
</evidence>
<dbReference type="OMA" id="GEQAMAP"/>
<dbReference type="GO" id="GO:0005739">
    <property type="term" value="C:mitochondrion"/>
    <property type="evidence" value="ECO:0007669"/>
    <property type="project" value="TreeGrafter"/>
</dbReference>
<accession>A0A0B2URS3</accession>